<dbReference type="AlphaFoldDB" id="A0A072ZN35"/>
<evidence type="ECO:0000313" key="5">
    <source>
        <dbReference type="EMBL" id="RPM03263.1"/>
    </source>
</evidence>
<accession>A0A072ZN35</accession>
<dbReference type="Proteomes" id="UP000194857">
    <property type="component" value="Unassembled WGS sequence"/>
</dbReference>
<evidence type="ECO:0000313" key="2">
    <source>
        <dbReference type="EMBL" id="MUI37474.1"/>
    </source>
</evidence>
<dbReference type="Proteomes" id="UP001297540">
    <property type="component" value="Chromosome"/>
</dbReference>
<dbReference type="OMA" id="GAINRIW"/>
<dbReference type="Proteomes" id="UP000284767">
    <property type="component" value="Unassembled WGS sequence"/>
</dbReference>
<dbReference type="EMBL" id="NSNE01000033">
    <property type="protein sequence ID" value="RPM03263.1"/>
    <property type="molecule type" value="Genomic_DNA"/>
</dbReference>
<dbReference type="EMBL" id="WOAD01000019">
    <property type="protein sequence ID" value="MUI37474.1"/>
    <property type="molecule type" value="Genomic_DNA"/>
</dbReference>
<dbReference type="EMBL" id="CVVU01000243">
    <property type="protein sequence ID" value="CRP77575.1"/>
    <property type="molecule type" value="Genomic_DNA"/>
</dbReference>
<reference evidence="6" key="8">
    <citation type="submission" date="2023-06" db="EMBL/GenBank/DDBJ databases">
        <authorList>
            <consortium name="Clinical and Environmental Microbiology Branch: Whole genome sequencing antimicrobial resistance pathogens in the healthcare setting"/>
        </authorList>
    </citation>
    <scope>NUCLEOTIDE SEQUENCE</scope>
    <source>
        <strain evidence="6">2021CK-01020</strain>
    </source>
</reference>
<gene>
    <name evidence="4" type="ORF">CAZ10_34540</name>
    <name evidence="2" type="ORF">GNQ48_20910</name>
    <name evidence="3" type="ORF">GUL26_33380</name>
    <name evidence="5" type="ORF">IPC1295_31920</name>
    <name evidence="6" type="ORF">L4V69_17845</name>
    <name evidence="1" type="ORF">PAERUG_P19_London_7_VIM_2_05_10_05512</name>
</gene>
<dbReference type="EMBL" id="CP136986">
    <property type="protein sequence ID" value="WOS80945.1"/>
    <property type="molecule type" value="Genomic_DNA"/>
</dbReference>
<evidence type="ECO:0000313" key="7">
    <source>
        <dbReference type="Proteomes" id="UP000045039"/>
    </source>
</evidence>
<reference evidence="7" key="1">
    <citation type="submission" date="2015-06" db="EMBL/GenBank/DDBJ databases">
        <authorList>
            <person name="Radhakrishnan Rajesh"/>
            <person name="Underwood Anthony"/>
            <person name="Al-Shahib Ali"/>
        </authorList>
    </citation>
    <scope>NUCLEOTIDE SEQUENCE [LARGE SCALE GENOMIC DNA]</scope>
    <source>
        <strain evidence="7">P19_London_7_VIM_2_05_10</strain>
    </source>
</reference>
<dbReference type="Proteomes" id="UP000045039">
    <property type="component" value="Unassembled WGS sequence"/>
</dbReference>
<evidence type="ECO:0000313" key="10">
    <source>
        <dbReference type="Proteomes" id="UP000433532"/>
    </source>
</evidence>
<dbReference type="Proteomes" id="UP000644192">
    <property type="component" value="Unassembled WGS sequence"/>
</dbReference>
<evidence type="ECO:0000313" key="4">
    <source>
        <dbReference type="EMBL" id="OTI55245.1"/>
    </source>
</evidence>
<reference evidence="5 9" key="5">
    <citation type="submission" date="2019-01" db="EMBL/GenBank/DDBJ databases">
        <title>The Pseudomonas aeruginosa pan-genome provides new insights on its population structure, horizontal gene transfer and pathogenicity.</title>
        <authorList>
            <person name="Freschi L."/>
            <person name="Vincent A.T."/>
            <person name="Jeukens J."/>
            <person name="Emond-Rheault J.-G."/>
            <person name="Kukavica-Ibrulj I."/>
            <person name="Dupont M.-J."/>
            <person name="Charette S.J."/>
            <person name="Boyle B."/>
            <person name="Levesque R.C."/>
        </authorList>
    </citation>
    <scope>NUCLEOTIDE SEQUENCE [LARGE SCALE GENOMIC DNA]</scope>
    <source>
        <strain evidence="5 9">PA-W36</strain>
    </source>
</reference>
<accession>A0A1S1C2F1</accession>
<dbReference type="Proteomes" id="UP000433532">
    <property type="component" value="Unassembled WGS sequence"/>
</dbReference>
<evidence type="ECO:0000313" key="6">
    <source>
        <dbReference type="EMBL" id="WOS80945.1"/>
    </source>
</evidence>
<reference evidence="1" key="2">
    <citation type="submission" date="2015-06" db="EMBL/GenBank/DDBJ databases">
        <authorList>
            <person name="Radhakrishnan R."/>
            <person name="Underwood A."/>
            <person name="Al-Shahib A."/>
        </authorList>
    </citation>
    <scope>NUCLEOTIDE SEQUENCE</scope>
    <source>
        <strain evidence="1">P19_London_7_VIM_2_05_10</strain>
    </source>
</reference>
<reference evidence="4 8" key="3">
    <citation type="submission" date="2017-05" db="EMBL/GenBank/DDBJ databases">
        <authorList>
            <person name="Song R."/>
            <person name="Chenine A.L."/>
            <person name="Ruprecht R.M."/>
        </authorList>
    </citation>
    <scope>NUCLEOTIDE SEQUENCE [LARGE SCALE GENOMIC DNA]</scope>
    <source>
        <strain evidence="4 8">S567_C10_BS</strain>
    </source>
</reference>
<evidence type="ECO:0000313" key="1">
    <source>
        <dbReference type="EMBL" id="CRP77575.1"/>
    </source>
</evidence>
<dbReference type="EMBL" id="WXZT01000041">
    <property type="protein sequence ID" value="MZZ17165.1"/>
    <property type="molecule type" value="Genomic_DNA"/>
</dbReference>
<evidence type="ECO:0000313" key="9">
    <source>
        <dbReference type="Proteomes" id="UP000284767"/>
    </source>
</evidence>
<dbReference type="eggNOG" id="ENOG5033J3B">
    <property type="taxonomic scope" value="Bacteria"/>
</dbReference>
<organism evidence="5 9">
    <name type="scientific">Pseudomonas aeruginosa</name>
    <dbReference type="NCBI Taxonomy" id="287"/>
    <lineage>
        <taxon>Bacteria</taxon>
        <taxon>Pseudomonadati</taxon>
        <taxon>Pseudomonadota</taxon>
        <taxon>Gammaproteobacteria</taxon>
        <taxon>Pseudomonadales</taxon>
        <taxon>Pseudomonadaceae</taxon>
        <taxon>Pseudomonas</taxon>
    </lineage>
</organism>
<reference evidence="5 9" key="4">
    <citation type="submission" date="2017-08" db="EMBL/GenBank/DDBJ databases">
        <authorList>
            <person name="Feschi L."/>
            <person name="Jeukens J."/>
            <person name="Emond-Rheault J.-G."/>
            <person name="Kukavica-Ibrulj I."/>
            <person name="Boyle B."/>
            <person name="Levesque R.C."/>
        </authorList>
    </citation>
    <scope>NUCLEOTIDE SEQUENCE [LARGE SCALE GENOMIC DNA]</scope>
    <source>
        <strain evidence="5 9">PA-W36</strain>
    </source>
</reference>
<reference evidence="2 10" key="6">
    <citation type="submission" date="2019-11" db="EMBL/GenBank/DDBJ databases">
        <title>Genomes of ocular Pseudomonas aeruginosa isolates.</title>
        <authorList>
            <person name="Khan M."/>
            <person name="Rice S.A."/>
            <person name="Willcox M.D.P."/>
            <person name="Stapleton F."/>
        </authorList>
    </citation>
    <scope>NUCLEOTIDE SEQUENCE [LARGE SCALE GENOMIC DNA]</scope>
    <source>
        <strain evidence="2 10">PA221</strain>
    </source>
</reference>
<protein>
    <submittedName>
        <fullName evidence="5">Uncharacterized protein</fullName>
    </submittedName>
</protein>
<name>A0A072ZN35_PSEAI</name>
<sequence length="144" mass="15560">MTAGGIPFTGNGARLSPGRALLCGLALLLCGGEALARQLPSDMLVGFVASAQYPVITLKKPKQSLLRSVLTLGLGKKTVSYSVAPSVRIRTAQNLFIVYGRMPQLKGSFVGLKSDNNGQVKQIWELTEKEALDYVRRPDARFPQ</sequence>
<dbReference type="RefSeq" id="WP_003089693.1">
    <property type="nucleotide sequence ID" value="NZ_AP014622.1"/>
</dbReference>
<evidence type="ECO:0000313" key="8">
    <source>
        <dbReference type="Proteomes" id="UP000194857"/>
    </source>
</evidence>
<reference evidence="3" key="7">
    <citation type="submission" date="2020-01" db="EMBL/GenBank/DDBJ databases">
        <title>Bacteria Cultured from War Wounds Associated with the Conflict in Eastern Ukraine.</title>
        <authorList>
            <person name="Snesrud E."/>
            <person name="Galac M.R."/>
            <person name="Mc Gann P."/>
            <person name="Valentine K."/>
            <person name="Viacheslav K."/>
        </authorList>
    </citation>
    <scope>NUCLEOTIDE SEQUENCE</scope>
    <source>
        <strain evidence="3">VNMU148</strain>
    </source>
</reference>
<proteinExistence type="predicted"/>
<dbReference type="EMBL" id="NFFZ01000031">
    <property type="protein sequence ID" value="OTI55245.1"/>
    <property type="molecule type" value="Genomic_DNA"/>
</dbReference>
<reference evidence="6" key="9">
    <citation type="submission" date="2023-10" db="EMBL/GenBank/DDBJ databases">
        <title>Pathogen: clinical or host-associated sample.</title>
        <authorList>
            <person name="Hergert J."/>
            <person name="Casey R."/>
            <person name="Wagner J."/>
            <person name="Young E.L."/>
            <person name="Oakeson K.F."/>
        </authorList>
    </citation>
    <scope>NUCLEOTIDE SEQUENCE</scope>
    <source>
        <strain evidence="6">2021CK-01020</strain>
    </source>
</reference>
<evidence type="ECO:0000313" key="3">
    <source>
        <dbReference type="EMBL" id="MZZ17165.1"/>
    </source>
</evidence>